<dbReference type="Pfam" id="PF21266">
    <property type="entry name" value="S1_RRP4"/>
    <property type="match status" value="1"/>
</dbReference>
<dbReference type="GO" id="GO:0003723">
    <property type="term" value="F:RNA binding"/>
    <property type="evidence" value="ECO:0007669"/>
    <property type="project" value="UniProtKB-KW"/>
</dbReference>
<dbReference type="GO" id="GO:0071034">
    <property type="term" value="P:CUT catabolic process"/>
    <property type="evidence" value="ECO:0007669"/>
    <property type="project" value="TreeGrafter"/>
</dbReference>
<reference evidence="6" key="1">
    <citation type="submission" date="2023-08" db="EMBL/GenBank/DDBJ databases">
        <title>Draft sequence of the Babesia gibsoni genome.</title>
        <authorList>
            <person name="Yamagishi J.Y."/>
            <person name="Xuan X.X."/>
        </authorList>
    </citation>
    <scope>NUCLEOTIDE SEQUENCE</scope>
    <source>
        <strain evidence="6">Azabu</strain>
    </source>
</reference>
<organism evidence="6 7">
    <name type="scientific">Babesia gibsoni</name>
    <dbReference type="NCBI Taxonomy" id="33632"/>
    <lineage>
        <taxon>Eukaryota</taxon>
        <taxon>Sar</taxon>
        <taxon>Alveolata</taxon>
        <taxon>Apicomplexa</taxon>
        <taxon>Aconoidasida</taxon>
        <taxon>Piroplasmida</taxon>
        <taxon>Babesiidae</taxon>
        <taxon>Babesia</taxon>
    </lineage>
</organism>
<dbReference type="Gene3D" id="2.40.50.100">
    <property type="match status" value="1"/>
</dbReference>
<dbReference type="CDD" id="cd22525">
    <property type="entry name" value="KH-I_Rrp4_eukar"/>
    <property type="match status" value="1"/>
</dbReference>
<dbReference type="PANTHER" id="PTHR21321:SF4">
    <property type="entry name" value="EXOSOME COMPLEX COMPONENT RRP4"/>
    <property type="match status" value="1"/>
</dbReference>
<comment type="similarity">
    <text evidence="2">Belongs to the RRP4 family.</text>
</comment>
<dbReference type="Gene3D" id="2.40.50.140">
    <property type="entry name" value="Nucleic acid-binding proteins"/>
    <property type="match status" value="1"/>
</dbReference>
<evidence type="ECO:0000256" key="3">
    <source>
        <dbReference type="ARBA" id="ARBA00022835"/>
    </source>
</evidence>
<evidence type="ECO:0000256" key="4">
    <source>
        <dbReference type="ARBA" id="ARBA00022884"/>
    </source>
</evidence>
<dbReference type="PANTHER" id="PTHR21321">
    <property type="entry name" value="PNAS-3 RELATED"/>
    <property type="match status" value="1"/>
</dbReference>
<dbReference type="GO" id="GO:0071051">
    <property type="term" value="P:poly(A)-dependent snoRNA 3'-end processing"/>
    <property type="evidence" value="ECO:0007669"/>
    <property type="project" value="TreeGrafter"/>
</dbReference>
<comment type="caution">
    <text evidence="6">The sequence shown here is derived from an EMBL/GenBank/DDBJ whole genome shotgun (WGS) entry which is preliminary data.</text>
</comment>
<dbReference type="SUPFAM" id="SSF54791">
    <property type="entry name" value="Eukaryotic type KH-domain (KH-domain type I)"/>
    <property type="match status" value="1"/>
</dbReference>
<dbReference type="GO" id="GO:0000176">
    <property type="term" value="C:nuclear exosome (RNase complex)"/>
    <property type="evidence" value="ECO:0007669"/>
    <property type="project" value="TreeGrafter"/>
</dbReference>
<keyword evidence="7" id="KW-1185">Reference proteome</keyword>
<sequence length="266" mass="30247">MSDTRIIMPGEVVSSEASLHLQGHGTYVDGCKLIATYLGTYKMVNQLAFVDPLHGKYAAQVGDVVVGVVQKISGNCWFIEIGSSERVQLSIFQVNTDELANRRKDDEDLFEMKKIFDIDDVISCEVQRISPSGTVMLQTRTNNYGRLTNGVLVNVKPSLMLRQSKHIHELSCGVKMILGCNGYIWLSPREMVGEATTKTEVFQNICTLRMIILCLAEANIKINYSIIWEMFQLFRQRFPGQTRLVREHMSQLLTWFLEKKKTMSQV</sequence>
<dbReference type="SUPFAM" id="SSF110324">
    <property type="entry name" value="Ribosomal L27 protein-like"/>
    <property type="match status" value="1"/>
</dbReference>
<evidence type="ECO:0000259" key="5">
    <source>
        <dbReference type="PROSITE" id="PS50126"/>
    </source>
</evidence>
<evidence type="ECO:0000256" key="1">
    <source>
        <dbReference type="ARBA" id="ARBA00004123"/>
    </source>
</evidence>
<evidence type="ECO:0000313" key="7">
    <source>
        <dbReference type="Proteomes" id="UP001230268"/>
    </source>
</evidence>
<name>A0AAD8PEN4_BABGI</name>
<dbReference type="GO" id="GO:0034475">
    <property type="term" value="P:U4 snRNA 3'-end processing"/>
    <property type="evidence" value="ECO:0007669"/>
    <property type="project" value="TreeGrafter"/>
</dbReference>
<feature type="domain" description="S1 motif" evidence="5">
    <location>
        <begin position="62"/>
        <end position="140"/>
    </location>
</feature>
<dbReference type="EMBL" id="JAVEPI010000002">
    <property type="protein sequence ID" value="KAK1443961.1"/>
    <property type="molecule type" value="Genomic_DNA"/>
</dbReference>
<dbReference type="SUPFAM" id="SSF50249">
    <property type="entry name" value="Nucleic acid-binding proteins"/>
    <property type="match status" value="1"/>
</dbReference>
<protein>
    <submittedName>
        <fullName evidence="6">Exosome complex RNA-binding protein 1/rrp40/rrp4 like protein</fullName>
    </submittedName>
</protein>
<dbReference type="InterPro" id="IPR036612">
    <property type="entry name" value="KH_dom_type_1_sf"/>
</dbReference>
<dbReference type="InterPro" id="IPR004088">
    <property type="entry name" value="KH_dom_type_1"/>
</dbReference>
<keyword evidence="3" id="KW-0271">Exosome</keyword>
<dbReference type="InterPro" id="IPR026699">
    <property type="entry name" value="Exosome_RNA_bind1/RRP40/RRP4"/>
</dbReference>
<dbReference type="InterPro" id="IPR003029">
    <property type="entry name" value="S1_domain"/>
</dbReference>
<dbReference type="GO" id="GO:0071038">
    <property type="term" value="P:TRAMP-dependent tRNA surveillance pathway"/>
    <property type="evidence" value="ECO:0007669"/>
    <property type="project" value="TreeGrafter"/>
</dbReference>
<dbReference type="Proteomes" id="UP001230268">
    <property type="component" value="Unassembled WGS sequence"/>
</dbReference>
<accession>A0AAD8PEN4</accession>
<dbReference type="Pfam" id="PF15985">
    <property type="entry name" value="KH_6"/>
    <property type="match status" value="1"/>
</dbReference>
<dbReference type="GO" id="GO:0000177">
    <property type="term" value="C:cytoplasmic exosome (RNase complex)"/>
    <property type="evidence" value="ECO:0007669"/>
    <property type="project" value="TreeGrafter"/>
</dbReference>
<evidence type="ECO:0000313" key="6">
    <source>
        <dbReference type="EMBL" id="KAK1443961.1"/>
    </source>
</evidence>
<comment type="subcellular location">
    <subcellularLocation>
        <location evidence="1">Nucleus</location>
    </subcellularLocation>
</comment>
<evidence type="ECO:0000256" key="2">
    <source>
        <dbReference type="ARBA" id="ARBA00009155"/>
    </source>
</evidence>
<dbReference type="AlphaFoldDB" id="A0AAD8PEN4"/>
<dbReference type="GO" id="GO:0071035">
    <property type="term" value="P:nuclear polyadenylation-dependent rRNA catabolic process"/>
    <property type="evidence" value="ECO:0007669"/>
    <property type="project" value="TreeGrafter"/>
</dbReference>
<dbReference type="InterPro" id="IPR048565">
    <property type="entry name" value="S1_RRP4"/>
</dbReference>
<proteinExistence type="inferred from homology"/>
<dbReference type="InterPro" id="IPR012340">
    <property type="entry name" value="NA-bd_OB-fold"/>
</dbReference>
<dbReference type="GO" id="GO:0000467">
    <property type="term" value="P:exonucleolytic trimming to generate mature 3'-end of 5.8S rRNA from tricistronic rRNA transcript (SSU-rRNA, 5.8S rRNA, LSU-rRNA)"/>
    <property type="evidence" value="ECO:0007669"/>
    <property type="project" value="TreeGrafter"/>
</dbReference>
<dbReference type="PROSITE" id="PS50126">
    <property type="entry name" value="S1"/>
    <property type="match status" value="1"/>
</dbReference>
<gene>
    <name evidence="6" type="ORF">BgAZ_208370</name>
</gene>
<keyword evidence="4" id="KW-0694">RNA-binding</keyword>